<dbReference type="AlphaFoldDB" id="A0A0F8W7P8"/>
<reference evidence="1" key="1">
    <citation type="journal article" date="2015" name="Nature">
        <title>Complex archaea that bridge the gap between prokaryotes and eukaryotes.</title>
        <authorList>
            <person name="Spang A."/>
            <person name="Saw J.H."/>
            <person name="Jorgensen S.L."/>
            <person name="Zaremba-Niedzwiedzka K."/>
            <person name="Martijn J."/>
            <person name="Lind A.E."/>
            <person name="van Eijk R."/>
            <person name="Schleper C."/>
            <person name="Guy L."/>
            <person name="Ettema T.J."/>
        </authorList>
    </citation>
    <scope>NUCLEOTIDE SEQUENCE</scope>
</reference>
<evidence type="ECO:0000313" key="1">
    <source>
        <dbReference type="EMBL" id="KKK52832.1"/>
    </source>
</evidence>
<sequence>MLDKYGTSTVIQEKIRKTKPTEITNKYKPTNEEIQTHKEMIDSEKKLITDMNEIERNYKEIKKMDRQIKRLFDSLLGKSKVDLYFEKLVDTPRKRKL</sequence>
<accession>A0A0F8W7P8</accession>
<proteinExistence type="predicted"/>
<gene>
    <name evidence="1" type="ORF">LCGC14_3100970</name>
</gene>
<organism evidence="1">
    <name type="scientific">marine sediment metagenome</name>
    <dbReference type="NCBI Taxonomy" id="412755"/>
    <lineage>
        <taxon>unclassified sequences</taxon>
        <taxon>metagenomes</taxon>
        <taxon>ecological metagenomes</taxon>
    </lineage>
</organism>
<dbReference type="EMBL" id="LAZR01066816">
    <property type="protein sequence ID" value="KKK52832.1"/>
    <property type="molecule type" value="Genomic_DNA"/>
</dbReference>
<comment type="caution">
    <text evidence="1">The sequence shown here is derived from an EMBL/GenBank/DDBJ whole genome shotgun (WGS) entry which is preliminary data.</text>
</comment>
<protein>
    <submittedName>
        <fullName evidence="1">Uncharacterized protein</fullName>
    </submittedName>
</protein>
<name>A0A0F8W7P8_9ZZZZ</name>
<feature type="non-terminal residue" evidence="1">
    <location>
        <position position="97"/>
    </location>
</feature>